<evidence type="ECO:0000259" key="4">
    <source>
        <dbReference type="Pfam" id="PF00669"/>
    </source>
</evidence>
<proteinExistence type="inferred from homology"/>
<dbReference type="GO" id="GO:0005576">
    <property type="term" value="C:extracellular region"/>
    <property type="evidence" value="ECO:0007669"/>
    <property type="project" value="UniProtKB-SubCell"/>
</dbReference>
<protein>
    <recommendedName>
        <fullName evidence="3">Flagellin</fullName>
    </recommendedName>
</protein>
<evidence type="ECO:0000313" key="6">
    <source>
        <dbReference type="EMBL" id="PAP75781.1"/>
    </source>
</evidence>
<dbReference type="SUPFAM" id="SSF64518">
    <property type="entry name" value="Phase 1 flagellin"/>
    <property type="match status" value="1"/>
</dbReference>
<dbReference type="Pfam" id="PF00669">
    <property type="entry name" value="Flagellin_N"/>
    <property type="match status" value="1"/>
</dbReference>
<feature type="domain" description="Flagellin C-terminal" evidence="5">
    <location>
        <begin position="222"/>
        <end position="294"/>
    </location>
</feature>
<accession>A0A271IX13</accession>
<dbReference type="InterPro" id="IPR046358">
    <property type="entry name" value="Flagellin_C"/>
</dbReference>
<keyword evidence="7" id="KW-1185">Reference proteome</keyword>
<dbReference type="PANTHER" id="PTHR42792">
    <property type="entry name" value="FLAGELLIN"/>
    <property type="match status" value="1"/>
</dbReference>
<dbReference type="InterPro" id="IPR001492">
    <property type="entry name" value="Flagellin"/>
</dbReference>
<dbReference type="Pfam" id="PF00700">
    <property type="entry name" value="Flagellin_C"/>
    <property type="match status" value="1"/>
</dbReference>
<evidence type="ECO:0000313" key="7">
    <source>
        <dbReference type="Proteomes" id="UP000216339"/>
    </source>
</evidence>
<organism evidence="6 7">
    <name type="scientific">Rubrivirga marina</name>
    <dbReference type="NCBI Taxonomy" id="1196024"/>
    <lineage>
        <taxon>Bacteria</taxon>
        <taxon>Pseudomonadati</taxon>
        <taxon>Rhodothermota</taxon>
        <taxon>Rhodothermia</taxon>
        <taxon>Rhodothermales</taxon>
        <taxon>Rubricoccaceae</taxon>
        <taxon>Rubrivirga</taxon>
    </lineage>
</organism>
<comment type="similarity">
    <text evidence="1 3">Belongs to the bacterial flagellin family.</text>
</comment>
<evidence type="ECO:0000256" key="1">
    <source>
        <dbReference type="ARBA" id="ARBA00005709"/>
    </source>
</evidence>
<gene>
    <name evidence="6" type="ORF">BSZ37_04660</name>
</gene>
<comment type="caution">
    <text evidence="6">The sequence shown here is derived from an EMBL/GenBank/DDBJ whole genome shotgun (WGS) entry which is preliminary data.</text>
</comment>
<evidence type="ECO:0000256" key="3">
    <source>
        <dbReference type="RuleBase" id="RU362073"/>
    </source>
</evidence>
<name>A0A271IX13_9BACT</name>
<dbReference type="EMBL" id="MQWD01000001">
    <property type="protein sequence ID" value="PAP75781.1"/>
    <property type="molecule type" value="Genomic_DNA"/>
</dbReference>
<dbReference type="Proteomes" id="UP000216339">
    <property type="component" value="Unassembled WGS sequence"/>
</dbReference>
<sequence length="295" mass="31152">MPRPVVTALTRAVAQSGTRRALPDARTAVDVLNSQLATGYRIQRPSDDPGGFTQARTLGRVQDRLAQYGRSLDAATLWTDRTQAELDGLSDLFADARDLGLRAANGVLDTESLADEVESLREEVIARLNAKSGDEHLFAGNATDTAPVHADGTLAPGDFSGQRRREVAPGVTVTLNATDALHIGGVPATDRLQALADAIRSGDADALAAALDGANAGIDHYARLGGQSGAVSRTLAHARDAVETQDVLIGERRASIEEIDLTEVLGELQRRQTGLEAALRASAATVQMSLLDYLQ</sequence>
<reference evidence="6 7" key="1">
    <citation type="submission" date="2016-11" db="EMBL/GenBank/DDBJ databases">
        <title>Study of marine rhodopsin-containing bacteria.</title>
        <authorList>
            <person name="Yoshizawa S."/>
            <person name="Kumagai Y."/>
            <person name="Kogure K."/>
        </authorList>
    </citation>
    <scope>NUCLEOTIDE SEQUENCE [LARGE SCALE GENOMIC DNA]</scope>
    <source>
        <strain evidence="6 7">SAORIC-28</strain>
    </source>
</reference>
<dbReference type="Gene3D" id="1.20.1330.10">
    <property type="entry name" value="f41 fragment of flagellin, N-terminal domain"/>
    <property type="match status" value="1"/>
</dbReference>
<dbReference type="PANTHER" id="PTHR42792:SF1">
    <property type="entry name" value="FLAGELLAR HOOK-ASSOCIATED PROTEIN 3"/>
    <property type="match status" value="1"/>
</dbReference>
<dbReference type="InterPro" id="IPR001029">
    <property type="entry name" value="Flagellin_N"/>
</dbReference>
<evidence type="ECO:0000256" key="2">
    <source>
        <dbReference type="ARBA" id="ARBA00023143"/>
    </source>
</evidence>
<dbReference type="RefSeq" id="WP_095509425.1">
    <property type="nucleotide sequence ID" value="NZ_MQWD01000001.1"/>
</dbReference>
<dbReference type="AlphaFoldDB" id="A0A271IX13"/>
<comment type="subcellular location">
    <subcellularLocation>
        <location evidence="3">Secreted</location>
    </subcellularLocation>
    <subcellularLocation>
        <location evidence="3">Bacterial flagellum</location>
    </subcellularLocation>
</comment>
<comment type="function">
    <text evidence="3">Flagellin is the subunit protein which polymerizes to form the filaments of bacterial flagella.</text>
</comment>
<feature type="domain" description="Flagellin N-terminal" evidence="4">
    <location>
        <begin position="14"/>
        <end position="142"/>
    </location>
</feature>
<dbReference type="GO" id="GO:0009288">
    <property type="term" value="C:bacterial-type flagellum"/>
    <property type="evidence" value="ECO:0007669"/>
    <property type="project" value="UniProtKB-SubCell"/>
</dbReference>
<dbReference type="OrthoDB" id="9758307at2"/>
<keyword evidence="2 3" id="KW-0975">Bacterial flagellum</keyword>
<evidence type="ECO:0000259" key="5">
    <source>
        <dbReference type="Pfam" id="PF00700"/>
    </source>
</evidence>
<dbReference type="GO" id="GO:0005198">
    <property type="term" value="F:structural molecule activity"/>
    <property type="evidence" value="ECO:0007669"/>
    <property type="project" value="UniProtKB-UniRule"/>
</dbReference>
<keyword evidence="3" id="KW-0964">Secreted</keyword>